<feature type="region of interest" description="Disordered" evidence="1">
    <location>
        <begin position="61"/>
        <end position="104"/>
    </location>
</feature>
<organism evidence="2 3">
    <name type="scientific">Armillaria solidipes</name>
    <dbReference type="NCBI Taxonomy" id="1076256"/>
    <lineage>
        <taxon>Eukaryota</taxon>
        <taxon>Fungi</taxon>
        <taxon>Dikarya</taxon>
        <taxon>Basidiomycota</taxon>
        <taxon>Agaricomycotina</taxon>
        <taxon>Agaricomycetes</taxon>
        <taxon>Agaricomycetidae</taxon>
        <taxon>Agaricales</taxon>
        <taxon>Marasmiineae</taxon>
        <taxon>Physalacriaceae</taxon>
        <taxon>Armillaria</taxon>
    </lineage>
</organism>
<keyword evidence="3" id="KW-1185">Reference proteome</keyword>
<evidence type="ECO:0000313" key="2">
    <source>
        <dbReference type="EMBL" id="PBK66120.1"/>
    </source>
</evidence>
<gene>
    <name evidence="2" type="ORF">ARMSODRAFT_1086991</name>
</gene>
<feature type="compositionally biased region" description="Polar residues" evidence="1">
    <location>
        <begin position="166"/>
        <end position="182"/>
    </location>
</feature>
<protein>
    <submittedName>
        <fullName evidence="2">Uncharacterized protein</fullName>
    </submittedName>
</protein>
<feature type="compositionally biased region" description="Low complexity" evidence="1">
    <location>
        <begin position="61"/>
        <end position="80"/>
    </location>
</feature>
<dbReference type="AlphaFoldDB" id="A0A2H3B8X2"/>
<reference evidence="3" key="1">
    <citation type="journal article" date="2017" name="Nat. Ecol. Evol.">
        <title>Genome expansion and lineage-specific genetic innovations in the forest pathogenic fungi Armillaria.</title>
        <authorList>
            <person name="Sipos G."/>
            <person name="Prasanna A.N."/>
            <person name="Walter M.C."/>
            <person name="O'Connor E."/>
            <person name="Balint B."/>
            <person name="Krizsan K."/>
            <person name="Kiss B."/>
            <person name="Hess J."/>
            <person name="Varga T."/>
            <person name="Slot J."/>
            <person name="Riley R."/>
            <person name="Boka B."/>
            <person name="Rigling D."/>
            <person name="Barry K."/>
            <person name="Lee J."/>
            <person name="Mihaltcheva S."/>
            <person name="LaButti K."/>
            <person name="Lipzen A."/>
            <person name="Waldron R."/>
            <person name="Moloney N.M."/>
            <person name="Sperisen C."/>
            <person name="Kredics L."/>
            <person name="Vagvoelgyi C."/>
            <person name="Patrignani A."/>
            <person name="Fitzpatrick D."/>
            <person name="Nagy I."/>
            <person name="Doyle S."/>
            <person name="Anderson J.B."/>
            <person name="Grigoriev I.V."/>
            <person name="Gueldener U."/>
            <person name="Muensterkoetter M."/>
            <person name="Nagy L.G."/>
        </authorList>
    </citation>
    <scope>NUCLEOTIDE SEQUENCE [LARGE SCALE GENOMIC DNA]</scope>
    <source>
        <strain evidence="3">28-4</strain>
    </source>
</reference>
<proteinExistence type="predicted"/>
<feature type="region of interest" description="Disordered" evidence="1">
    <location>
        <begin position="157"/>
        <end position="236"/>
    </location>
</feature>
<dbReference type="Proteomes" id="UP000218334">
    <property type="component" value="Unassembled WGS sequence"/>
</dbReference>
<evidence type="ECO:0000313" key="3">
    <source>
        <dbReference type="Proteomes" id="UP000218334"/>
    </source>
</evidence>
<evidence type="ECO:0000256" key="1">
    <source>
        <dbReference type="SAM" id="MobiDB-lite"/>
    </source>
</evidence>
<dbReference type="EMBL" id="KZ293442">
    <property type="protein sequence ID" value="PBK66120.1"/>
    <property type="molecule type" value="Genomic_DNA"/>
</dbReference>
<name>A0A2H3B8X2_9AGAR</name>
<sequence length="339" mass="35861">MSACNHAISSARTTIESLFSFKAVIGFGIAFPFNFAAQEETQITVATPPNLCSRATSCLNSSSPAPLPSSSSSASPSLSRRSSKSGLYRGIGLGHPSSRGAPLDEAAMPASKRYGVADTGAFPTKSKGKLVSSMRASGADFKEYAGVDLRTLSTTRSKGRDLGASPQWSESNATFDMPSTSPLVLPRIPSTNPEPRRHSRKQPAGLGLGHPASNSLQTASPAPPPPPLSEPSGMGMLTSSLSISSELCRLTSQCSSKPPLRSQPHPYSQSRARAQRLFSSKMTFVTLSKFSKRSLYTIPESSTGSPDQGHDSFIRKRGRCSDGKAFEGGVVHSFGRTLF</sequence>
<accession>A0A2H3B8X2</accession>